<dbReference type="STRING" id="580332.Slit_2007"/>
<evidence type="ECO:0000256" key="2">
    <source>
        <dbReference type="SAM" id="SignalP"/>
    </source>
</evidence>
<reference evidence="3 4" key="1">
    <citation type="submission" date="2010-03" db="EMBL/GenBank/DDBJ databases">
        <title>Complete sequence of Sideroxydans lithotrophicus ES-1.</title>
        <authorList>
            <consortium name="US DOE Joint Genome Institute"/>
            <person name="Lucas S."/>
            <person name="Copeland A."/>
            <person name="Lapidus A."/>
            <person name="Cheng J.-F."/>
            <person name="Bruce D."/>
            <person name="Goodwin L."/>
            <person name="Pitluck S."/>
            <person name="Munk A.C."/>
            <person name="Detter J.C."/>
            <person name="Han C."/>
            <person name="Tapia R."/>
            <person name="Larimer F."/>
            <person name="Land M."/>
            <person name="Hauser L."/>
            <person name="Kyrpides N."/>
            <person name="Ivanova N."/>
            <person name="Emerson D."/>
            <person name="Woyke T."/>
        </authorList>
    </citation>
    <scope>NUCLEOTIDE SEQUENCE [LARGE SCALE GENOMIC DNA]</scope>
    <source>
        <strain evidence="3 4">ES-1</strain>
    </source>
</reference>
<evidence type="ECO:0000313" key="3">
    <source>
        <dbReference type="EMBL" id="ADE12235.1"/>
    </source>
</evidence>
<dbReference type="eggNOG" id="ENOG502ZCF6">
    <property type="taxonomic scope" value="Bacteria"/>
</dbReference>
<dbReference type="HOGENOM" id="CLU_089932_0_0_4"/>
<gene>
    <name evidence="3" type="ordered locus">Slit_2007</name>
</gene>
<feature type="region of interest" description="Disordered" evidence="1">
    <location>
        <begin position="115"/>
        <end position="135"/>
    </location>
</feature>
<dbReference type="AlphaFoldDB" id="D5CTS3"/>
<proteinExistence type="predicted"/>
<dbReference type="GO" id="GO:0004386">
    <property type="term" value="F:helicase activity"/>
    <property type="evidence" value="ECO:0007669"/>
    <property type="project" value="UniProtKB-KW"/>
</dbReference>
<name>D5CTS3_SIDLE</name>
<evidence type="ECO:0000256" key="1">
    <source>
        <dbReference type="SAM" id="MobiDB-lite"/>
    </source>
</evidence>
<organism evidence="3 4">
    <name type="scientific">Sideroxydans lithotrophicus (strain ES-1)</name>
    <dbReference type="NCBI Taxonomy" id="580332"/>
    <lineage>
        <taxon>Bacteria</taxon>
        <taxon>Pseudomonadati</taxon>
        <taxon>Pseudomonadota</taxon>
        <taxon>Betaproteobacteria</taxon>
        <taxon>Nitrosomonadales</taxon>
        <taxon>Gallionellaceae</taxon>
        <taxon>Sideroxydans</taxon>
    </lineage>
</organism>
<evidence type="ECO:0000313" key="4">
    <source>
        <dbReference type="Proteomes" id="UP000001625"/>
    </source>
</evidence>
<keyword evidence="3" id="KW-0347">Helicase</keyword>
<dbReference type="EMBL" id="CP001965">
    <property type="protein sequence ID" value="ADE12235.1"/>
    <property type="molecule type" value="Genomic_DNA"/>
</dbReference>
<keyword evidence="4" id="KW-1185">Reference proteome</keyword>
<protein>
    <submittedName>
        <fullName evidence="3">Nucleic acid binding, OB-fold, tRNA/helicase-type</fullName>
    </submittedName>
</protein>
<dbReference type="KEGG" id="slt:Slit_2007"/>
<sequence precursor="true">MKVLLAIYMMFTAAFALAADMPATHPPVTGVLQGKVLEIKNVETYTYLRLKTQDGDIWAAINKTPVKKGATVTIENAIVMKDFRSKTLNKTFPTIVFGNLAGSAGAMSPSAPAASAASVESGEPDTSNERVMGSSYPLLPSRQLDSINEAPVPKATGSNAYTVGEVMSKGAELKDKTVQIRGRVVKYNPDIMGRNWVHLRDGSGSATDYTNDILVTTSDQTKLGEIVTAKGVVHTNKDFGAGYAYKVLIEEATLQ</sequence>
<dbReference type="RefSeq" id="WP_013030133.1">
    <property type="nucleotide sequence ID" value="NC_013959.1"/>
</dbReference>
<accession>D5CTS3</accession>
<keyword evidence="2" id="KW-0732">Signal</keyword>
<feature type="signal peptide" evidence="2">
    <location>
        <begin position="1"/>
        <end position="18"/>
    </location>
</feature>
<keyword evidence="3" id="KW-0067">ATP-binding</keyword>
<dbReference type="Proteomes" id="UP000001625">
    <property type="component" value="Chromosome"/>
</dbReference>
<dbReference type="OrthoDB" id="1118190at2"/>
<keyword evidence="3" id="KW-0547">Nucleotide-binding</keyword>
<feature type="chain" id="PRO_5003070499" evidence="2">
    <location>
        <begin position="19"/>
        <end position="255"/>
    </location>
</feature>
<keyword evidence="3" id="KW-0378">Hydrolase</keyword>